<evidence type="ECO:0000313" key="1">
    <source>
        <dbReference type="EMBL" id="KAF2629671.1"/>
    </source>
</evidence>
<accession>A0ACB6S650</accession>
<comment type="caution">
    <text evidence="1">The sequence shown here is derived from an EMBL/GenBank/DDBJ whole genome shotgun (WGS) entry which is preliminary data.</text>
</comment>
<organism evidence="1 2">
    <name type="scientific">Macroventuria anomochaeta</name>
    <dbReference type="NCBI Taxonomy" id="301207"/>
    <lineage>
        <taxon>Eukaryota</taxon>
        <taxon>Fungi</taxon>
        <taxon>Dikarya</taxon>
        <taxon>Ascomycota</taxon>
        <taxon>Pezizomycotina</taxon>
        <taxon>Dothideomycetes</taxon>
        <taxon>Pleosporomycetidae</taxon>
        <taxon>Pleosporales</taxon>
        <taxon>Pleosporineae</taxon>
        <taxon>Didymellaceae</taxon>
        <taxon>Macroventuria</taxon>
    </lineage>
</organism>
<keyword evidence="2" id="KW-1185">Reference proteome</keyword>
<evidence type="ECO:0000313" key="2">
    <source>
        <dbReference type="Proteomes" id="UP000799754"/>
    </source>
</evidence>
<gene>
    <name evidence="1" type="ORF">BU25DRAFT_271632</name>
</gene>
<dbReference type="Proteomes" id="UP000799754">
    <property type="component" value="Unassembled WGS sequence"/>
</dbReference>
<dbReference type="EMBL" id="MU006709">
    <property type="protein sequence ID" value="KAF2629671.1"/>
    <property type="molecule type" value="Genomic_DNA"/>
</dbReference>
<proteinExistence type="predicted"/>
<name>A0ACB6S650_9PLEO</name>
<protein>
    <submittedName>
        <fullName evidence="1">Uncharacterized protein</fullName>
    </submittedName>
</protein>
<reference evidence="1" key="1">
    <citation type="journal article" date="2020" name="Stud. Mycol.">
        <title>101 Dothideomycetes genomes: a test case for predicting lifestyles and emergence of pathogens.</title>
        <authorList>
            <person name="Haridas S."/>
            <person name="Albert R."/>
            <person name="Binder M."/>
            <person name="Bloem J."/>
            <person name="Labutti K."/>
            <person name="Salamov A."/>
            <person name="Andreopoulos B."/>
            <person name="Baker S."/>
            <person name="Barry K."/>
            <person name="Bills G."/>
            <person name="Bluhm B."/>
            <person name="Cannon C."/>
            <person name="Castanera R."/>
            <person name="Culley D."/>
            <person name="Daum C."/>
            <person name="Ezra D."/>
            <person name="Gonzalez J."/>
            <person name="Henrissat B."/>
            <person name="Kuo A."/>
            <person name="Liang C."/>
            <person name="Lipzen A."/>
            <person name="Lutzoni F."/>
            <person name="Magnuson J."/>
            <person name="Mondo S."/>
            <person name="Nolan M."/>
            <person name="Ohm R."/>
            <person name="Pangilinan J."/>
            <person name="Park H.-J."/>
            <person name="Ramirez L."/>
            <person name="Alfaro M."/>
            <person name="Sun H."/>
            <person name="Tritt A."/>
            <person name="Yoshinaga Y."/>
            <person name="Zwiers L.-H."/>
            <person name="Turgeon B."/>
            <person name="Goodwin S."/>
            <person name="Spatafora J."/>
            <person name="Crous P."/>
            <person name="Grigoriev I."/>
        </authorList>
    </citation>
    <scope>NUCLEOTIDE SEQUENCE</scope>
    <source>
        <strain evidence="1">CBS 525.71</strain>
    </source>
</reference>
<sequence length="187" mass="20447">MSNACFSGTVLNSFSGLLQASLDCTFDIERGTINAAPSESRSGFVSPALRAVVCSVFEALKLALLSSVEELSLVSIPLFAFLPTSCSCCSRTRFRSRGSTTRLKQFIAAPVTNKEIDIRLPMMHADQVMRERFGSWRSQGLERYWAVAAFKVPSYAAKWARAVATSAALHSRKARRGSRGLGDIIMN</sequence>